<evidence type="ECO:0000256" key="4">
    <source>
        <dbReference type="ARBA" id="ARBA00022989"/>
    </source>
</evidence>
<dbReference type="Proteomes" id="UP000069135">
    <property type="component" value="Chromosome"/>
</dbReference>
<comment type="subcellular location">
    <subcellularLocation>
        <location evidence="1">Membrane</location>
        <topology evidence="1">Multi-pass membrane protein</topology>
    </subcellularLocation>
</comment>
<dbReference type="KEGG" id="prf:PeribacterA2_0459"/>
<evidence type="ECO:0000256" key="1">
    <source>
        <dbReference type="ARBA" id="ARBA00004141"/>
    </source>
</evidence>
<evidence type="ECO:0000256" key="3">
    <source>
        <dbReference type="ARBA" id="ARBA00022692"/>
    </source>
</evidence>
<comment type="similarity">
    <text evidence="2">Belongs to the TspO/BZRP family.</text>
</comment>
<keyword evidence="3 6" id="KW-0812">Transmembrane</keyword>
<feature type="transmembrane region" description="Helical" evidence="6">
    <location>
        <begin position="113"/>
        <end position="132"/>
    </location>
</feature>
<sequence>MNPADTALWYAAQKKPFFAPPAWIFGPVWTVLYVIILISFSFVLWKVIKGHWSAWVIVPFGINLVANLAFSPIQFGLRNNLLAFLDILVVLGSLIWMLRTVAPLSAWVMWAQVPYLLWVSFATVLQASVTWLNR</sequence>
<accession>A0A0S1SMA4</accession>
<dbReference type="GO" id="GO:0033013">
    <property type="term" value="P:tetrapyrrole metabolic process"/>
    <property type="evidence" value="ECO:0007669"/>
    <property type="project" value="UniProtKB-ARBA"/>
</dbReference>
<accession>A0A0S1SJ34</accession>
<accession>A0A0S1SP13</accession>
<proteinExistence type="inferred from homology"/>
<dbReference type="STRING" id="1735162.PeribacterB2_0458"/>
<evidence type="ECO:0000313" key="7">
    <source>
        <dbReference type="EMBL" id="ALM13150.1"/>
    </source>
</evidence>
<feature type="transmembrane region" description="Helical" evidence="6">
    <location>
        <begin position="52"/>
        <end position="75"/>
    </location>
</feature>
<name>A0A0S1SJ34_9BACT</name>
<dbReference type="CDD" id="cd15904">
    <property type="entry name" value="TSPO_MBR"/>
    <property type="match status" value="1"/>
</dbReference>
<dbReference type="InterPro" id="IPR038330">
    <property type="entry name" value="TspO/MBR-related_sf"/>
</dbReference>
<reference evidence="7 8" key="2">
    <citation type="journal article" date="2016" name="PeerJ">
        <title>Analysis of five complete genome sequences for members of the class Peribacteria in the recently recognized Peregrinibacteria bacterial phylum.</title>
        <authorList>
            <person name="Anantharaman K."/>
            <person name="Brown C.T."/>
            <person name="Burstein D."/>
            <person name="Castelle C.J."/>
            <person name="Probst A.J."/>
            <person name="Thomas B.C."/>
            <person name="Williams K.H."/>
            <person name="Banfield J.F."/>
        </authorList>
    </citation>
    <scope>NUCLEOTIDE SEQUENCE [LARGE SCALE GENOMIC DNA]</scope>
    <source>
        <strain evidence="7">RIFOXYD1_FULL_PER-ii_59_16</strain>
    </source>
</reference>
<feature type="transmembrane region" description="Helical" evidence="6">
    <location>
        <begin position="81"/>
        <end position="101"/>
    </location>
</feature>
<feature type="transmembrane region" description="Helical" evidence="6">
    <location>
        <begin position="22"/>
        <end position="45"/>
    </location>
</feature>
<dbReference type="Gene3D" id="1.20.1260.100">
    <property type="entry name" value="TspO/MBR protein"/>
    <property type="match status" value="1"/>
</dbReference>
<dbReference type="PANTHER" id="PTHR10057:SF0">
    <property type="entry name" value="TRANSLOCATOR PROTEIN"/>
    <property type="match status" value="1"/>
</dbReference>
<evidence type="ECO:0000256" key="5">
    <source>
        <dbReference type="ARBA" id="ARBA00023136"/>
    </source>
</evidence>
<dbReference type="Pfam" id="PF03073">
    <property type="entry name" value="TspO_MBR"/>
    <property type="match status" value="1"/>
</dbReference>
<keyword evidence="5 6" id="KW-0472">Membrane</keyword>
<dbReference type="PANTHER" id="PTHR10057">
    <property type="entry name" value="PERIPHERAL-TYPE BENZODIAZEPINE RECEPTOR"/>
    <property type="match status" value="1"/>
</dbReference>
<protein>
    <submittedName>
        <fullName evidence="7">Tryptophan-rich sensory protein</fullName>
    </submittedName>
</protein>
<keyword evidence="4 6" id="KW-1133">Transmembrane helix</keyword>
<dbReference type="PIRSF" id="PIRSF005859">
    <property type="entry name" value="PBR"/>
    <property type="match status" value="1"/>
</dbReference>
<accession>A0A0S1SNV5</accession>
<organism evidence="7 8">
    <name type="scientific">Candidatus Peribacter riflensis</name>
    <dbReference type="NCBI Taxonomy" id="1735162"/>
    <lineage>
        <taxon>Bacteria</taxon>
        <taxon>Candidatus Peregrinibacteriota</taxon>
        <taxon>Candidatus Peribacteria</taxon>
        <taxon>Candidatus Peribacterales</taxon>
        <taxon>Candidatus Peribacteraceae</taxon>
        <taxon>Candidatus Peribacter</taxon>
    </lineage>
</organism>
<dbReference type="FunFam" id="1.20.1260.100:FF:000001">
    <property type="entry name" value="translocator protein 2"/>
    <property type="match status" value="1"/>
</dbReference>
<accession>A0A0S1SRH3</accession>
<dbReference type="EMBL" id="CP013065">
    <property type="protein sequence ID" value="ALM13150.1"/>
    <property type="molecule type" value="Genomic_DNA"/>
</dbReference>
<gene>
    <name evidence="7" type="ORF">PeribacterD1_0459</name>
</gene>
<evidence type="ECO:0000256" key="6">
    <source>
        <dbReference type="SAM" id="Phobius"/>
    </source>
</evidence>
<dbReference type="AlphaFoldDB" id="A0A0S1SJ34"/>
<dbReference type="GO" id="GO:0016020">
    <property type="term" value="C:membrane"/>
    <property type="evidence" value="ECO:0007669"/>
    <property type="project" value="UniProtKB-SubCell"/>
</dbReference>
<reference evidence="8" key="1">
    <citation type="submission" date="2015-10" db="EMBL/GenBank/DDBJ databases">
        <title>Analysis of five complete genome sequences for members of the class Peribacteria in the recently recognized Peregrinibacteria bacterial phylum.</title>
        <authorList>
            <person name="Anantharaman K."/>
            <person name="Brown C.T."/>
            <person name="Burstein D."/>
            <person name="Castelle C.J."/>
            <person name="Probst A.J."/>
            <person name="Thomas B.C."/>
            <person name="Williams K.H."/>
            <person name="Banfield J.F."/>
        </authorList>
    </citation>
    <scope>NUCLEOTIDE SEQUENCE [LARGE SCALE GENOMIC DNA]</scope>
</reference>
<dbReference type="InterPro" id="IPR004307">
    <property type="entry name" value="TspO_MBR"/>
</dbReference>
<evidence type="ECO:0000256" key="2">
    <source>
        <dbReference type="ARBA" id="ARBA00007524"/>
    </source>
</evidence>
<evidence type="ECO:0000313" key="8">
    <source>
        <dbReference type="Proteomes" id="UP000069135"/>
    </source>
</evidence>